<keyword evidence="2" id="KW-1185">Reference proteome</keyword>
<dbReference type="EMBL" id="QWEH01000016">
    <property type="protein sequence ID" value="RHW30038.1"/>
    <property type="molecule type" value="Genomic_DNA"/>
</dbReference>
<evidence type="ECO:0000313" key="2">
    <source>
        <dbReference type="Proteomes" id="UP000285456"/>
    </source>
</evidence>
<organism evidence="1 2">
    <name type="scientific">Oceanobacillus profundus</name>
    <dbReference type="NCBI Taxonomy" id="372463"/>
    <lineage>
        <taxon>Bacteria</taxon>
        <taxon>Bacillati</taxon>
        <taxon>Bacillota</taxon>
        <taxon>Bacilli</taxon>
        <taxon>Bacillales</taxon>
        <taxon>Bacillaceae</taxon>
        <taxon>Oceanobacillus</taxon>
    </lineage>
</organism>
<reference evidence="1 2" key="1">
    <citation type="journal article" date="2007" name="Int. J. Syst. Evol. Microbiol.">
        <title>Oceanobacillus profundus sp. nov., isolated from a deep-sea sediment core.</title>
        <authorList>
            <person name="Kim Y.G."/>
            <person name="Choi D.H."/>
            <person name="Hyun S."/>
            <person name="Cho B.C."/>
        </authorList>
    </citation>
    <scope>NUCLEOTIDE SEQUENCE [LARGE SCALE GENOMIC DNA]</scope>
    <source>
        <strain evidence="1 2">DSM 18246</strain>
    </source>
</reference>
<evidence type="ECO:0000313" key="1">
    <source>
        <dbReference type="EMBL" id="RHW30038.1"/>
    </source>
</evidence>
<proteinExistence type="predicted"/>
<dbReference type="AlphaFoldDB" id="A0A417YBG0"/>
<sequence length="128" mass="14947">MKKKIVLALLIISLCVNLYILGKWLLIEQWYEPSPEEKVILSEMIQKTVESEDYKKLEEKENIIAIDAGIDRNKGGVFPYYFGVSVRTDEQSYLFSCNNDQCSKMEIGGWTYSIYEDESSRLPFENRE</sequence>
<dbReference type="Proteomes" id="UP000285456">
    <property type="component" value="Unassembled WGS sequence"/>
</dbReference>
<name>A0A417YBG0_9BACI</name>
<comment type="caution">
    <text evidence="1">The sequence shown here is derived from an EMBL/GenBank/DDBJ whole genome shotgun (WGS) entry which is preliminary data.</text>
</comment>
<gene>
    <name evidence="1" type="ORF">D1B32_18365</name>
</gene>
<dbReference type="OrthoDB" id="2877693at2"/>
<dbReference type="RefSeq" id="WP_118890088.1">
    <property type="nucleotide sequence ID" value="NZ_PHUT01000017.1"/>
</dbReference>
<accession>A0A417YBG0</accession>
<protein>
    <submittedName>
        <fullName evidence="1">Uncharacterized protein</fullName>
    </submittedName>
</protein>